<organism evidence="2 3">
    <name type="scientific">Sulfurimonas sediminis</name>
    <dbReference type="NCBI Taxonomy" id="2590020"/>
    <lineage>
        <taxon>Bacteria</taxon>
        <taxon>Pseudomonadati</taxon>
        <taxon>Campylobacterota</taxon>
        <taxon>Epsilonproteobacteria</taxon>
        <taxon>Campylobacterales</taxon>
        <taxon>Sulfurimonadaceae</taxon>
        <taxon>Sulfurimonas</taxon>
    </lineage>
</organism>
<dbReference type="AlphaFoldDB" id="A0A7M1B0V2"/>
<keyword evidence="3" id="KW-1185">Reference proteome</keyword>
<reference evidence="2 3" key="1">
    <citation type="submission" date="2019-06" db="EMBL/GenBank/DDBJ databases">
        <title>Sulfurimonas gotlandica sp. nov., a chemoautotrophic and psychrotolerant epsilonproteobacterium isolated from a pelagic redoxcline, and an emended description of the genus Sulfurimonas.</title>
        <authorList>
            <person name="Wang S."/>
            <person name="Jiang L."/>
            <person name="Shao Z."/>
        </authorList>
    </citation>
    <scope>NUCLEOTIDE SEQUENCE [LARGE SCALE GENOMIC DNA]</scope>
    <source>
        <strain evidence="2 3">S2-6</strain>
    </source>
</reference>
<sequence>MKTYIFLASMMLVLLSGCSTKEVFTPKKVSYDWKNHAKIEDEIVDISSNMALLDNGKVLDRDGNISIQIDKEHQRVLGESDGWVLSAAIDGNLTLTSEQSAKTTKHFALKRTIATAGVKDNILAVLFANNEIALYDMPSKELLFKEQGGKAIANDIRIVQPYFMNDLVIFSTLDGKVIIVNTKLKKRLRTVIVSSDDYFNNIVYFSIFDDKIIAASDSKILSLSQKELRAKYELRNIVHDEKALYITTKQGEILSLTPSLQLESKIKFPFAHFLGMISDGDNLYVLEKEGYMIVVNKKTFDYTIHEVDLDDGLVFVGKKAFFVDNEKISIQ</sequence>
<gene>
    <name evidence="2" type="ORF">FJR45_05010</name>
</gene>
<keyword evidence="1" id="KW-0732">Signal</keyword>
<evidence type="ECO:0008006" key="4">
    <source>
        <dbReference type="Google" id="ProtNLM"/>
    </source>
</evidence>
<dbReference type="EMBL" id="CP041235">
    <property type="protein sequence ID" value="QOP43341.1"/>
    <property type="molecule type" value="Genomic_DNA"/>
</dbReference>
<name>A0A7M1B0V2_9BACT</name>
<accession>A0A7M1B0V2</accession>
<dbReference type="Proteomes" id="UP000593719">
    <property type="component" value="Chromosome"/>
</dbReference>
<dbReference type="SUPFAM" id="SSF50998">
    <property type="entry name" value="Quinoprotein alcohol dehydrogenase-like"/>
    <property type="match status" value="1"/>
</dbReference>
<dbReference type="InterPro" id="IPR015943">
    <property type="entry name" value="WD40/YVTN_repeat-like_dom_sf"/>
</dbReference>
<dbReference type="InterPro" id="IPR011047">
    <property type="entry name" value="Quinoprotein_ADH-like_sf"/>
</dbReference>
<evidence type="ECO:0000313" key="3">
    <source>
        <dbReference type="Proteomes" id="UP000593719"/>
    </source>
</evidence>
<dbReference type="RefSeq" id="WP_193151628.1">
    <property type="nucleotide sequence ID" value="NZ_CP041235.1"/>
</dbReference>
<dbReference type="PROSITE" id="PS51257">
    <property type="entry name" value="PROKAR_LIPOPROTEIN"/>
    <property type="match status" value="1"/>
</dbReference>
<evidence type="ECO:0000313" key="2">
    <source>
        <dbReference type="EMBL" id="QOP43341.1"/>
    </source>
</evidence>
<dbReference type="Gene3D" id="2.130.10.10">
    <property type="entry name" value="YVTN repeat-like/Quinoprotein amine dehydrogenase"/>
    <property type="match status" value="1"/>
</dbReference>
<dbReference type="KEGG" id="ssei:FJR45_05010"/>
<feature type="signal peptide" evidence="1">
    <location>
        <begin position="1"/>
        <end position="21"/>
    </location>
</feature>
<feature type="chain" id="PRO_5032893797" description="Lipoprotein" evidence="1">
    <location>
        <begin position="22"/>
        <end position="331"/>
    </location>
</feature>
<proteinExistence type="predicted"/>
<protein>
    <recommendedName>
        <fullName evidence="4">Lipoprotein</fullName>
    </recommendedName>
</protein>
<evidence type="ECO:0000256" key="1">
    <source>
        <dbReference type="SAM" id="SignalP"/>
    </source>
</evidence>